<dbReference type="InterPro" id="IPR011042">
    <property type="entry name" value="6-blade_b-propeller_TolB-like"/>
</dbReference>
<dbReference type="Gene3D" id="2.120.10.30">
    <property type="entry name" value="TolB, C-terminal domain"/>
    <property type="match status" value="2"/>
</dbReference>
<evidence type="ECO:0000256" key="1">
    <source>
        <dbReference type="ARBA" id="ARBA00022536"/>
    </source>
</evidence>
<dbReference type="InterPro" id="IPR018097">
    <property type="entry name" value="EGF_Ca-bd_CS"/>
</dbReference>
<dbReference type="InterPro" id="IPR024731">
    <property type="entry name" value="NELL2-like_EGF"/>
</dbReference>
<dbReference type="GO" id="GO:0043410">
    <property type="term" value="P:positive regulation of MAPK cascade"/>
    <property type="evidence" value="ECO:0007669"/>
    <property type="project" value="TreeGrafter"/>
</dbReference>
<accession>A0A3B3ZJD4</accession>
<dbReference type="GO" id="GO:0042813">
    <property type="term" value="F:Wnt receptor activity"/>
    <property type="evidence" value="ECO:0007669"/>
    <property type="project" value="TreeGrafter"/>
</dbReference>
<keyword evidence="4 6" id="KW-1015">Disulfide bond</keyword>
<dbReference type="PROSITE" id="PS01186">
    <property type="entry name" value="EGF_2"/>
    <property type="match status" value="4"/>
</dbReference>
<evidence type="ECO:0000256" key="8">
    <source>
        <dbReference type="SAM" id="Phobius"/>
    </source>
</evidence>
<dbReference type="PROSITE" id="PS00010">
    <property type="entry name" value="ASX_HYDROXYL"/>
    <property type="match status" value="1"/>
</dbReference>
<feature type="repeat" description="LDL-receptor class B" evidence="7">
    <location>
        <begin position="591"/>
        <end position="633"/>
    </location>
</feature>
<feature type="domain" description="EGF-like" evidence="9">
    <location>
        <begin position="287"/>
        <end position="327"/>
    </location>
</feature>
<dbReference type="GO" id="GO:0005509">
    <property type="term" value="F:calcium ion binding"/>
    <property type="evidence" value="ECO:0007669"/>
    <property type="project" value="InterPro"/>
</dbReference>
<dbReference type="FunFam" id="2.120.10.30:FF:000036">
    <property type="entry name" value="Pro-epidermal growth factor"/>
    <property type="match status" value="1"/>
</dbReference>
<feature type="repeat" description="LDL-receptor class B" evidence="7">
    <location>
        <begin position="547"/>
        <end position="590"/>
    </location>
</feature>
<dbReference type="GO" id="GO:0007173">
    <property type="term" value="P:epidermal growth factor receptor signaling pathway"/>
    <property type="evidence" value="ECO:0007669"/>
    <property type="project" value="TreeGrafter"/>
</dbReference>
<comment type="caution">
    <text evidence="6">Lacks conserved residue(s) required for the propagation of feature annotation.</text>
</comment>
<dbReference type="SMART" id="SM00181">
    <property type="entry name" value="EGF"/>
    <property type="match status" value="8"/>
</dbReference>
<organism evidence="10 11">
    <name type="scientific">Periophthalmus magnuspinnatus</name>
    <dbReference type="NCBI Taxonomy" id="409849"/>
    <lineage>
        <taxon>Eukaryota</taxon>
        <taxon>Metazoa</taxon>
        <taxon>Chordata</taxon>
        <taxon>Craniata</taxon>
        <taxon>Vertebrata</taxon>
        <taxon>Euteleostomi</taxon>
        <taxon>Actinopterygii</taxon>
        <taxon>Neopterygii</taxon>
        <taxon>Teleostei</taxon>
        <taxon>Neoteleostei</taxon>
        <taxon>Acanthomorphata</taxon>
        <taxon>Gobiaria</taxon>
        <taxon>Gobiiformes</taxon>
        <taxon>Gobioidei</taxon>
        <taxon>Gobiidae</taxon>
        <taxon>Oxudercinae</taxon>
        <taxon>Periophthalmus</taxon>
    </lineage>
</organism>
<dbReference type="GO" id="GO:0060070">
    <property type="term" value="P:canonical Wnt signaling pathway"/>
    <property type="evidence" value="ECO:0007669"/>
    <property type="project" value="TreeGrafter"/>
</dbReference>
<dbReference type="InterPro" id="IPR000742">
    <property type="entry name" value="EGF"/>
</dbReference>
<proteinExistence type="predicted"/>
<reference evidence="10" key="2">
    <citation type="submission" date="2025-09" db="UniProtKB">
        <authorList>
            <consortium name="Ensembl"/>
        </authorList>
    </citation>
    <scope>IDENTIFICATION</scope>
</reference>
<dbReference type="PROSITE" id="PS00022">
    <property type="entry name" value="EGF_1"/>
    <property type="match status" value="1"/>
</dbReference>
<dbReference type="FunFam" id="2.10.25.10:FF:000219">
    <property type="entry name" value="Pro-epidermal growth factor"/>
    <property type="match status" value="1"/>
</dbReference>
<name>A0A3B3ZJD4_9GOBI</name>
<dbReference type="InterPro" id="IPR050778">
    <property type="entry name" value="Cueball_EGF_LRP_Nidogen"/>
</dbReference>
<dbReference type="InterPro" id="IPR009030">
    <property type="entry name" value="Growth_fac_rcpt_cys_sf"/>
</dbReference>
<feature type="domain" description="EGF-like" evidence="9">
    <location>
        <begin position="834"/>
        <end position="875"/>
    </location>
</feature>
<dbReference type="STRING" id="409849.ENSPMGP00000004733"/>
<evidence type="ECO:0000256" key="2">
    <source>
        <dbReference type="ARBA" id="ARBA00022729"/>
    </source>
</evidence>
<evidence type="ECO:0000313" key="10">
    <source>
        <dbReference type="Ensembl" id="ENSPMGP00000004733.1"/>
    </source>
</evidence>
<dbReference type="GO" id="GO:0017147">
    <property type="term" value="F:Wnt-protein binding"/>
    <property type="evidence" value="ECO:0007669"/>
    <property type="project" value="TreeGrafter"/>
</dbReference>
<evidence type="ECO:0000256" key="3">
    <source>
        <dbReference type="ARBA" id="ARBA00022737"/>
    </source>
</evidence>
<dbReference type="Pfam" id="PF14670">
    <property type="entry name" value="FXa_inhibition"/>
    <property type="match status" value="1"/>
</dbReference>
<dbReference type="FunFam" id="2.120.10.30:FF:000241">
    <property type="entry name" value="Low-density lipoprotein receptor-related protein 6"/>
    <property type="match status" value="1"/>
</dbReference>
<keyword evidence="11" id="KW-1185">Reference proteome</keyword>
<dbReference type="Ensembl" id="ENSPMGT00000005025.1">
    <property type="protein sequence ID" value="ENSPMGP00000004733.1"/>
    <property type="gene ID" value="ENSPMGG00000004017.1"/>
</dbReference>
<dbReference type="SUPFAM" id="SSF63825">
    <property type="entry name" value="YWTD domain"/>
    <property type="match status" value="2"/>
</dbReference>
<dbReference type="PANTHER" id="PTHR46513">
    <property type="entry name" value="VITELLOGENIN RECEPTOR-LIKE PROTEIN-RELATED-RELATED"/>
    <property type="match status" value="1"/>
</dbReference>
<feature type="repeat" description="LDL-receptor class B" evidence="7">
    <location>
        <begin position="116"/>
        <end position="157"/>
    </location>
</feature>
<dbReference type="GO" id="GO:0005886">
    <property type="term" value="C:plasma membrane"/>
    <property type="evidence" value="ECO:0007669"/>
    <property type="project" value="TreeGrafter"/>
</dbReference>
<dbReference type="FunFam" id="2.10.25.10:FF:000010">
    <property type="entry name" value="Pro-epidermal growth factor"/>
    <property type="match status" value="1"/>
</dbReference>
<dbReference type="GO" id="GO:0008284">
    <property type="term" value="P:positive regulation of cell population proliferation"/>
    <property type="evidence" value="ECO:0007669"/>
    <property type="project" value="TreeGrafter"/>
</dbReference>
<feature type="disulfide bond" evidence="6">
    <location>
        <begin position="865"/>
        <end position="874"/>
    </location>
</feature>
<evidence type="ECO:0000256" key="6">
    <source>
        <dbReference type="PROSITE-ProRule" id="PRU00076"/>
    </source>
</evidence>
<dbReference type="PANTHER" id="PTHR46513:SF5">
    <property type="entry name" value="PRO-EPIDERMAL GROWTH FACTOR"/>
    <property type="match status" value="1"/>
</dbReference>
<keyword evidence="2" id="KW-0732">Signal</keyword>
<dbReference type="FunFam" id="2.10.25.10:FF:000038">
    <property type="entry name" value="Fibrillin 2"/>
    <property type="match status" value="1"/>
</dbReference>
<dbReference type="SUPFAM" id="SSF57184">
    <property type="entry name" value="Growth factor receptor domain"/>
    <property type="match status" value="2"/>
</dbReference>
<keyword evidence="1 6" id="KW-0245">EGF-like domain</keyword>
<dbReference type="GO" id="GO:0008083">
    <property type="term" value="F:growth factor activity"/>
    <property type="evidence" value="ECO:0007669"/>
    <property type="project" value="TreeGrafter"/>
</dbReference>
<dbReference type="Gene3D" id="2.10.25.10">
    <property type="entry name" value="Laminin"/>
    <property type="match status" value="6"/>
</dbReference>
<dbReference type="SUPFAM" id="SSF57196">
    <property type="entry name" value="EGF/Laminin"/>
    <property type="match status" value="3"/>
</dbReference>
<feature type="repeat" description="LDL-receptor class B" evidence="7">
    <location>
        <begin position="504"/>
        <end position="546"/>
    </location>
</feature>
<dbReference type="SMART" id="SM00135">
    <property type="entry name" value="LY"/>
    <property type="match status" value="7"/>
</dbReference>
<evidence type="ECO:0000256" key="5">
    <source>
        <dbReference type="ARBA" id="ARBA00023180"/>
    </source>
</evidence>
<evidence type="ECO:0000259" key="9">
    <source>
        <dbReference type="PROSITE" id="PS50026"/>
    </source>
</evidence>
<sequence>MFVLVHWGASLLAFAIYTESFLLLNVGYLLEFITAFLIFGHGKAIHRMQLDGKRQRRLVAGVGTSIIIDFDYREETVYWADRYTGLIYKAQLGAHKQKVFSSDKHISGLAVDWLLNSIYWTSGVKGKIRKIDMNGKNEKTILRHLTQPASIAVDPTKRFLFWLSGETSSSIQRANLTGHMKTTLIKINGQLKVLSVDHKDKRLFWVQFGPDEQSAIGSCDYSGKVIHITDHQLRPTKCFFKHACYVCIGCDKLSGNCVNVCSSPSEDEVCQCSEGFVLSKQGTYCEDVNECAHWNHGCSLGCENIPGSYFCTCPKGYTLMPDKKTCQEIIECDSSRQCGSGCLEVGGSVECVCPEGSVLQEDGQACTGCTSADRGGCSQLCSPLNSSVSSGQWQCGCVPGYELQLDRRQCIAEGPPPLLLVATLVDVRKVCPDGTGEEILLSESTGRITALDYDPVHKEVSSYLCLAFGYKWRISLNVEDGSRHTVLSERVESVQGLTIDWLHRTLYWTEQSQSTIECSPLTGLRRETVISDGLQKPKAIAVHPLVKRLFWTDVGSRPMVDSASLDGGGRVVVVSTNLISPSALSLDFPEERLWWADSGTGLVESAQLDGSLRHTLSGKQVAQVFGLAVWEERLWVSEQEHHQLRSFHKRTGKELEHLHSNMVQPANIVVLHPVAKPGADVCLHKNGGCAQLCESNLGTALCSCLPHYTLSADGTNCHQGETVTSPRVVSATERIDLCSSLHCDDNAQCVQTAGGSVCVCREGFTGNGHLCMDIDECEAVPDICDPNAECVNTVGSVLCRCHTGFIEDGTKCKGGSLKCYYGLSMTPGHHNNNVVERCPSSHESYCLYQGVCFYFPDMDSYACNCMSGYMGERCQFSDLEWWELQQAEEQKKKNVTIAGCMVGLISLLSIAACVTYCYG</sequence>
<reference evidence="10" key="1">
    <citation type="submission" date="2025-08" db="UniProtKB">
        <authorList>
            <consortium name="Ensembl"/>
        </authorList>
    </citation>
    <scope>IDENTIFICATION</scope>
</reference>
<dbReference type="Pfam" id="PF00058">
    <property type="entry name" value="Ldl_recept_b"/>
    <property type="match status" value="3"/>
</dbReference>
<dbReference type="Pfam" id="PF12947">
    <property type="entry name" value="EGF_3"/>
    <property type="match status" value="2"/>
</dbReference>
<dbReference type="GO" id="GO:0030855">
    <property type="term" value="P:epithelial cell differentiation"/>
    <property type="evidence" value="ECO:0007669"/>
    <property type="project" value="UniProtKB-ARBA"/>
</dbReference>
<dbReference type="AlphaFoldDB" id="A0A3B3ZJD4"/>
<dbReference type="PROSITE" id="PS51120">
    <property type="entry name" value="LDLRB"/>
    <property type="match status" value="4"/>
</dbReference>
<evidence type="ECO:0000313" key="11">
    <source>
        <dbReference type="Proteomes" id="UP000261520"/>
    </source>
</evidence>
<dbReference type="PROSITE" id="PS01187">
    <property type="entry name" value="EGF_CA"/>
    <property type="match status" value="1"/>
</dbReference>
<keyword evidence="8" id="KW-1133">Transmembrane helix</keyword>
<dbReference type="CDD" id="cd00054">
    <property type="entry name" value="EGF_CA"/>
    <property type="match status" value="2"/>
</dbReference>
<dbReference type="SMART" id="SM00179">
    <property type="entry name" value="EGF_CA"/>
    <property type="match status" value="4"/>
</dbReference>
<dbReference type="InterPro" id="IPR000033">
    <property type="entry name" value="LDLR_classB_rpt"/>
</dbReference>
<keyword evidence="8" id="KW-0472">Membrane</keyword>
<feature type="domain" description="EGF-like" evidence="9">
    <location>
        <begin position="734"/>
        <end position="772"/>
    </location>
</feature>
<evidence type="ECO:0000256" key="4">
    <source>
        <dbReference type="ARBA" id="ARBA00023157"/>
    </source>
</evidence>
<keyword evidence="8" id="KW-0812">Transmembrane</keyword>
<feature type="transmembrane region" description="Helical" evidence="8">
    <location>
        <begin position="895"/>
        <end position="918"/>
    </location>
</feature>
<keyword evidence="5" id="KW-0325">Glycoprotein</keyword>
<dbReference type="PRINTS" id="PR00009">
    <property type="entry name" value="EGFTGF"/>
</dbReference>
<feature type="domain" description="EGF-like" evidence="9">
    <location>
        <begin position="773"/>
        <end position="813"/>
    </location>
</feature>
<protein>
    <recommendedName>
        <fullName evidence="9">EGF-like domain-containing protein</fullName>
    </recommendedName>
</protein>
<evidence type="ECO:0000256" key="7">
    <source>
        <dbReference type="PROSITE-ProRule" id="PRU00461"/>
    </source>
</evidence>
<dbReference type="InterPro" id="IPR000152">
    <property type="entry name" value="EGF-type_Asp/Asn_hydroxyl_site"/>
</dbReference>
<dbReference type="InterPro" id="IPR001881">
    <property type="entry name" value="EGF-like_Ca-bd_dom"/>
</dbReference>
<dbReference type="Proteomes" id="UP000261520">
    <property type="component" value="Unplaced"/>
</dbReference>
<dbReference type="PROSITE" id="PS50026">
    <property type="entry name" value="EGF_3"/>
    <property type="match status" value="4"/>
</dbReference>
<feature type="disulfide bond" evidence="6">
    <location>
        <begin position="846"/>
        <end position="863"/>
    </location>
</feature>
<keyword evidence="3" id="KW-0677">Repeat</keyword>